<comment type="caution">
    <text evidence="2">The sequence shown here is derived from an EMBL/GenBank/DDBJ whole genome shotgun (WGS) entry which is preliminary data.</text>
</comment>
<evidence type="ECO:0008006" key="4">
    <source>
        <dbReference type="Google" id="ProtNLM"/>
    </source>
</evidence>
<reference evidence="2 3" key="1">
    <citation type="submission" date="2018-05" db="EMBL/GenBank/DDBJ databases">
        <title>A metagenomic window into the 2 km-deep terrestrial subsurface aquifer revealed taxonomically and functionally diverse microbial community comprising novel uncultured bacterial lineages.</title>
        <authorList>
            <person name="Kadnikov V.V."/>
            <person name="Mardanov A.V."/>
            <person name="Beletsky A.V."/>
            <person name="Banks D."/>
            <person name="Pimenov N.V."/>
            <person name="Frank Y.A."/>
            <person name="Karnachuk O.V."/>
            <person name="Ravin N.V."/>
        </authorList>
    </citation>
    <scope>NUCLEOTIDE SEQUENCE [LARGE SCALE GENOMIC DNA]</scope>
    <source>
        <strain evidence="2">BY5</strain>
    </source>
</reference>
<feature type="transmembrane region" description="Helical" evidence="1">
    <location>
        <begin position="7"/>
        <end position="28"/>
    </location>
</feature>
<dbReference type="EMBL" id="QOQW01000001">
    <property type="protein sequence ID" value="RCK81714.1"/>
    <property type="molecule type" value="Genomic_DNA"/>
</dbReference>
<name>A0A367ZU85_9BACT</name>
<evidence type="ECO:0000313" key="2">
    <source>
        <dbReference type="EMBL" id="RCK81714.1"/>
    </source>
</evidence>
<evidence type="ECO:0000256" key="1">
    <source>
        <dbReference type="SAM" id="Phobius"/>
    </source>
</evidence>
<proteinExistence type="predicted"/>
<dbReference type="AlphaFoldDB" id="A0A367ZU85"/>
<gene>
    <name evidence="2" type="ORF">OZSIB_0848</name>
</gene>
<sequence>MTRRAFTLVELLLAMSLTILVGGVMYLLQTQGLSTVAKGTTRLTLQSELRRKMERLVTDLRAAKEILEIRPDYLKISRFPDRTLDDEEIPTPVVVTYQVERSEKRAVLIRTERGEPPVEILSADHIGEEIFRPFFMDQTPDGGPQFTPFDMHVNDSGQRRRITFLRIQLRLRQGRESITLTTAVTLRTAHSRLLQPAWHFR</sequence>
<evidence type="ECO:0000313" key="3">
    <source>
        <dbReference type="Proteomes" id="UP000252355"/>
    </source>
</evidence>
<accession>A0A367ZU85</accession>
<organism evidence="2 3">
    <name type="scientific">Candidatus Ozemobacter sibiricus</name>
    <dbReference type="NCBI Taxonomy" id="2268124"/>
    <lineage>
        <taxon>Bacteria</taxon>
        <taxon>Candidatus Ozemobacteria</taxon>
        <taxon>Candidatus Ozemobacterales</taxon>
        <taxon>Candidatus Ozemobacteraceae</taxon>
        <taxon>Candidatus Ozemobacter</taxon>
    </lineage>
</organism>
<keyword evidence="1" id="KW-0812">Transmembrane</keyword>
<protein>
    <recommendedName>
        <fullName evidence="4">Prepilin-type N-terminal cleavage/methylation domain-containing protein</fullName>
    </recommendedName>
</protein>
<dbReference type="Proteomes" id="UP000252355">
    <property type="component" value="Unassembled WGS sequence"/>
</dbReference>
<keyword evidence="1" id="KW-0472">Membrane</keyword>
<keyword evidence="1" id="KW-1133">Transmembrane helix</keyword>